<gene>
    <name evidence="1" type="ORF">SAMN05661012_06072</name>
</gene>
<evidence type="ECO:0000313" key="2">
    <source>
        <dbReference type="Proteomes" id="UP000183788"/>
    </source>
</evidence>
<sequence length="1085" mass="120652">MAFNSRIATIVVMFLFLCLSVTKGQTSIPYDLTSPTKMYNPSQQASAMTKVADIPVSYYTGKPNVNFPFFTLKDGSLSVSMSLGYGSFGGIQVQQEATWVGLGWDLNIGGAITRSIAGKVDEASAFGYKFTASTLNMPLWSTSNPTAWLNTLDNCKKKQIADGYFDCSPDIYFVNFDGQSAKMFFDKNGTAYFSPYKKWKVEGNVTTGFTITNETGTRYIFTTMEYSDNDVSTSPGSDVPSVTGNTAWFLTQMISANRKDTIQFNYAATTFSNEGETPSVQQFDLLPGQSTGCSAPVTPPDQSYTITTTNLQSINSYILTSVVSAGGKMELVSTADRADINLGNKYRLREVNIYNAKGTNYTFLKKFRFYQSYSNNSAGQPLQRRMLLDSMVEVSGSDSLLHRFSYINKDDLPKKDSYDQDHWGFYNRKGNSTLIPAYNSGDGLILSGADRKPDSAATQIGLLNTITYPTGGTTSFDYEQNDYTFYRTQSVYSYTHLDSTVIDNTQSVNTNTLSTANGEVTNDVYVKSGVSYQSIVFSYLVTGKIYGDAQADVWVTNEAGTIVFAAGDTYGHSMTTVTSLPFGHTYTLHAKRTGTTERAVITMYYKDYSYITSPTVYSLKAGGCRIKRITQYDGINHTNDIIIRFKYMLNDSLSSGVLLDYPKYIDLSYTPYYCPDPGGLSGPIKGGDWSYQKRQSISNISLGRTQGSPIGYSKITVLKGENGENGFEENYYSLTGINDTGGDGFPYIPRNSKDDLRGLLLQNRQYNSVGKVVKATLNEYKFNNNPGDPNYRWIWAAKYGIRKSSNTSCSDNTPDWSFIGGMYQIFQYWPVVKSTTDTMFDVVNNTWLTTIKNFTYDTVNTQLSREDLIGSDSSIVSTLYTYPNNYTGTAVYDSMLARNMLANVIEKTTLRNSTQTSRERTNYGFQSSIIVPLTKDFILANAPLETRLNLYTYDSKGNLVEQGKTSDIHEVYLWGYNKQYPVARIVGSTYSVVSAIVTDAILQNPSSDLALRNELNKIRNALAGSMAQVTTYTYTPGIGVTSETSPAGRTTYYEYNGLGELKVIRDQNNQIIKIFDYQRQAPITQ</sequence>
<reference evidence="1 2" key="1">
    <citation type="submission" date="2016-11" db="EMBL/GenBank/DDBJ databases">
        <authorList>
            <person name="Jaros S."/>
            <person name="Januszkiewicz K."/>
            <person name="Wedrychowicz H."/>
        </authorList>
    </citation>
    <scope>NUCLEOTIDE SEQUENCE [LARGE SCALE GENOMIC DNA]</scope>
    <source>
        <strain evidence="1 2">DSM 784</strain>
    </source>
</reference>
<dbReference type="AlphaFoldDB" id="A0A1K1SSW4"/>
<organism evidence="1 2">
    <name type="scientific">Chitinophaga sancti</name>
    <dbReference type="NCBI Taxonomy" id="1004"/>
    <lineage>
        <taxon>Bacteria</taxon>
        <taxon>Pseudomonadati</taxon>
        <taxon>Bacteroidota</taxon>
        <taxon>Chitinophagia</taxon>
        <taxon>Chitinophagales</taxon>
        <taxon>Chitinophagaceae</taxon>
        <taxon>Chitinophaga</taxon>
    </lineage>
</organism>
<accession>A0A1K1SSW4</accession>
<dbReference type="Proteomes" id="UP000183788">
    <property type="component" value="Unassembled WGS sequence"/>
</dbReference>
<name>A0A1K1SSW4_9BACT</name>
<evidence type="ECO:0000313" key="1">
    <source>
        <dbReference type="EMBL" id="SFW87394.1"/>
    </source>
</evidence>
<dbReference type="InterPro" id="IPR006530">
    <property type="entry name" value="YD"/>
</dbReference>
<dbReference type="OrthoDB" id="680656at2"/>
<proteinExistence type="predicted"/>
<protein>
    <submittedName>
        <fullName evidence="1">YD repeat-containing protein</fullName>
    </submittedName>
</protein>
<dbReference type="NCBIfam" id="TIGR01643">
    <property type="entry name" value="YD_repeat_2x"/>
    <property type="match status" value="1"/>
</dbReference>
<dbReference type="STRING" id="1004.SAMN05661012_06072"/>
<dbReference type="EMBL" id="FPIZ01000032">
    <property type="protein sequence ID" value="SFW87394.1"/>
    <property type="molecule type" value="Genomic_DNA"/>
</dbReference>